<name>A0ABW4WWW6_9BACT</name>
<organism evidence="3 4">
    <name type="scientific">Pontibacter silvestris</name>
    <dbReference type="NCBI Taxonomy" id="2305183"/>
    <lineage>
        <taxon>Bacteria</taxon>
        <taxon>Pseudomonadati</taxon>
        <taxon>Bacteroidota</taxon>
        <taxon>Cytophagia</taxon>
        <taxon>Cytophagales</taxon>
        <taxon>Hymenobacteraceae</taxon>
        <taxon>Pontibacter</taxon>
    </lineage>
</organism>
<keyword evidence="3" id="KW-0378">Hydrolase</keyword>
<sequence length="269" mass="29911">MDPLKRNNVKVFGKGKQAMIFGHGFGCDQNMWRYITPAFQQEYIIVLLDHVGAGDSDASAYDEAKYSTLQGYATDILEICRHLNLKDSIYVGHSVGAMIGILSAIQEPERFERLVLVGPSPCYINDEDYTGGFERAEVQAMLELMETDYIGWSSAFAPFVMGNPDRPSLGEELTNSFCKTDSIIAKRFAQVAFLSDNRMDLLELQTKSLILQCAEDMIAPAEVGEYMHNILKGSTLVNLNASGHCPNLSAPLETITAIENYLIENYLKV</sequence>
<reference evidence="4" key="1">
    <citation type="journal article" date="2019" name="Int. J. Syst. Evol. Microbiol.">
        <title>The Global Catalogue of Microorganisms (GCM) 10K type strain sequencing project: providing services to taxonomists for standard genome sequencing and annotation.</title>
        <authorList>
            <consortium name="The Broad Institute Genomics Platform"/>
            <consortium name="The Broad Institute Genome Sequencing Center for Infectious Disease"/>
            <person name="Wu L."/>
            <person name="Ma J."/>
        </authorList>
    </citation>
    <scope>NUCLEOTIDE SEQUENCE [LARGE SCALE GENOMIC DNA]</scope>
    <source>
        <strain evidence="4">JCM 16545</strain>
    </source>
</reference>
<dbReference type="PANTHER" id="PTHR43039">
    <property type="entry name" value="ESTERASE-RELATED"/>
    <property type="match status" value="1"/>
</dbReference>
<feature type="domain" description="AB hydrolase-1" evidence="2">
    <location>
        <begin position="18"/>
        <end position="249"/>
    </location>
</feature>
<dbReference type="EMBL" id="JBHUHV010000018">
    <property type="protein sequence ID" value="MFD2066357.1"/>
    <property type="molecule type" value="Genomic_DNA"/>
</dbReference>
<dbReference type="InterPro" id="IPR000073">
    <property type="entry name" value="AB_hydrolase_1"/>
</dbReference>
<gene>
    <name evidence="3" type="ORF">ACFSKU_05630</name>
</gene>
<dbReference type="InterPro" id="IPR029058">
    <property type="entry name" value="AB_hydrolase_fold"/>
</dbReference>
<accession>A0ABW4WWW6</accession>
<dbReference type="RefSeq" id="WP_229961170.1">
    <property type="nucleotide sequence ID" value="NZ_JAJJWI010000010.1"/>
</dbReference>
<evidence type="ECO:0000256" key="1">
    <source>
        <dbReference type="ARBA" id="ARBA00008645"/>
    </source>
</evidence>
<comment type="caution">
    <text evidence="3">The sequence shown here is derived from an EMBL/GenBank/DDBJ whole genome shotgun (WGS) entry which is preliminary data.</text>
</comment>
<evidence type="ECO:0000313" key="3">
    <source>
        <dbReference type="EMBL" id="MFD2066357.1"/>
    </source>
</evidence>
<dbReference type="PRINTS" id="PR00111">
    <property type="entry name" value="ABHYDROLASE"/>
</dbReference>
<dbReference type="Gene3D" id="3.40.50.1820">
    <property type="entry name" value="alpha/beta hydrolase"/>
    <property type="match status" value="1"/>
</dbReference>
<dbReference type="GO" id="GO:0016787">
    <property type="term" value="F:hydrolase activity"/>
    <property type="evidence" value="ECO:0007669"/>
    <property type="project" value="UniProtKB-KW"/>
</dbReference>
<keyword evidence="4" id="KW-1185">Reference proteome</keyword>
<evidence type="ECO:0000259" key="2">
    <source>
        <dbReference type="Pfam" id="PF00561"/>
    </source>
</evidence>
<dbReference type="SUPFAM" id="SSF53474">
    <property type="entry name" value="alpha/beta-Hydrolases"/>
    <property type="match status" value="1"/>
</dbReference>
<dbReference type="Pfam" id="PF00561">
    <property type="entry name" value="Abhydrolase_1"/>
    <property type="match status" value="1"/>
</dbReference>
<protein>
    <submittedName>
        <fullName evidence="3">Alpha/beta fold hydrolase</fullName>
    </submittedName>
</protein>
<evidence type="ECO:0000313" key="4">
    <source>
        <dbReference type="Proteomes" id="UP001597369"/>
    </source>
</evidence>
<proteinExistence type="inferred from homology"/>
<dbReference type="Proteomes" id="UP001597369">
    <property type="component" value="Unassembled WGS sequence"/>
</dbReference>
<comment type="similarity">
    <text evidence="1">Belongs to the AB hydrolase superfamily.</text>
</comment>